<dbReference type="EMBL" id="FXAM01000001">
    <property type="protein sequence ID" value="SMF96847.1"/>
    <property type="molecule type" value="Genomic_DNA"/>
</dbReference>
<evidence type="ECO:0000259" key="1">
    <source>
        <dbReference type="Pfam" id="PF01872"/>
    </source>
</evidence>
<feature type="domain" description="Bacterial bifunctional deaminase-reductase C-terminal" evidence="1">
    <location>
        <begin position="38"/>
        <end position="257"/>
    </location>
</feature>
<sequence length="280" mass="29737">MPRFPQLLGLFPPRSATVGLEGLYLGLGLHRLGSPAAPFVYANFVSSLDGRIALEDAGGKTYLPKRLTSPNDFRLFLELHAQADCLVTHGGYLRALAAGRLGNILQVGAHEAGHDLPAWREAQGLPPQPAVVVASASLDFPLPPSLRAHGQTCYIATGTQADPGKVAYWRDRGYEVLVAGAGKTVEGGALTRQLGGLGYRTPYLVAGPRMLETMVRDGCLSRLFLTTTHQLLGGLGFHGLLPGPELGKAGRLRLMSLYYDAETPAGAGQWFAQFAPGAVL</sequence>
<name>A0A1Y6D2H1_9GAMM</name>
<dbReference type="AlphaFoldDB" id="A0A1Y6D2H1"/>
<dbReference type="Gene3D" id="3.40.430.10">
    <property type="entry name" value="Dihydrofolate Reductase, subunit A"/>
    <property type="match status" value="1"/>
</dbReference>
<dbReference type="Pfam" id="PF01872">
    <property type="entry name" value="RibD_C"/>
    <property type="match status" value="1"/>
</dbReference>
<evidence type="ECO:0000313" key="3">
    <source>
        <dbReference type="Proteomes" id="UP000192923"/>
    </source>
</evidence>
<dbReference type="RefSeq" id="WP_085215700.1">
    <property type="nucleotide sequence ID" value="NZ_FXAM01000001.1"/>
</dbReference>
<evidence type="ECO:0000313" key="2">
    <source>
        <dbReference type="EMBL" id="SMF96847.1"/>
    </source>
</evidence>
<protein>
    <submittedName>
        <fullName evidence="2">Pyrimidine reductase, riboflavin biosynthesis</fullName>
    </submittedName>
</protein>
<accession>A0A1Y6D2H1</accession>
<gene>
    <name evidence="2" type="ORF">SAMN02949497_4261</name>
</gene>
<dbReference type="GO" id="GO:0008703">
    <property type="term" value="F:5-amino-6-(5-phosphoribosylamino)uracil reductase activity"/>
    <property type="evidence" value="ECO:0007669"/>
    <property type="project" value="InterPro"/>
</dbReference>
<reference evidence="2 3" key="1">
    <citation type="submission" date="2016-12" db="EMBL/GenBank/DDBJ databases">
        <authorList>
            <person name="Song W.-J."/>
            <person name="Kurnit D.M."/>
        </authorList>
    </citation>
    <scope>NUCLEOTIDE SEQUENCE [LARGE SCALE GENOMIC DNA]</scope>
    <source>
        <strain evidence="2 3">175</strain>
    </source>
</reference>
<dbReference type="OrthoDB" id="5563679at2"/>
<dbReference type="SUPFAM" id="SSF53597">
    <property type="entry name" value="Dihydrofolate reductase-like"/>
    <property type="match status" value="1"/>
</dbReference>
<dbReference type="Proteomes" id="UP000192923">
    <property type="component" value="Unassembled WGS sequence"/>
</dbReference>
<dbReference type="GO" id="GO:0009231">
    <property type="term" value="P:riboflavin biosynthetic process"/>
    <property type="evidence" value="ECO:0007669"/>
    <property type="project" value="InterPro"/>
</dbReference>
<dbReference type="InterPro" id="IPR002734">
    <property type="entry name" value="RibDG_C"/>
</dbReference>
<dbReference type="InterPro" id="IPR024072">
    <property type="entry name" value="DHFR-like_dom_sf"/>
</dbReference>
<organism evidence="2 3">
    <name type="scientific">Methylomagnum ishizawai</name>
    <dbReference type="NCBI Taxonomy" id="1760988"/>
    <lineage>
        <taxon>Bacteria</taxon>
        <taxon>Pseudomonadati</taxon>
        <taxon>Pseudomonadota</taxon>
        <taxon>Gammaproteobacteria</taxon>
        <taxon>Methylococcales</taxon>
        <taxon>Methylococcaceae</taxon>
        <taxon>Methylomagnum</taxon>
    </lineage>
</organism>
<keyword evidence="3" id="KW-1185">Reference proteome</keyword>
<dbReference type="STRING" id="1760988.SAMN02949497_4261"/>
<proteinExistence type="predicted"/>